<evidence type="ECO:0000313" key="1">
    <source>
        <dbReference type="EMBL" id="CAB5223126.1"/>
    </source>
</evidence>
<dbReference type="EMBL" id="LR798312">
    <property type="protein sequence ID" value="CAB5223126.1"/>
    <property type="molecule type" value="Genomic_DNA"/>
</dbReference>
<accession>A0A6J7WYN7</accession>
<sequence>MAHKHAELIKKWADGAEIEGYDAIMNCWHLLHDPRWYRDAQYRIKPERKPDIVRNVILSNAPHINSVRMHYTHEIEANARIVFDGESNQLKELTMLTH</sequence>
<gene>
    <name evidence="1" type="ORF">UFOVP371_61</name>
</gene>
<organism evidence="1">
    <name type="scientific">uncultured Caudovirales phage</name>
    <dbReference type="NCBI Taxonomy" id="2100421"/>
    <lineage>
        <taxon>Viruses</taxon>
        <taxon>Duplodnaviria</taxon>
        <taxon>Heunggongvirae</taxon>
        <taxon>Uroviricota</taxon>
        <taxon>Caudoviricetes</taxon>
        <taxon>Peduoviridae</taxon>
        <taxon>Maltschvirus</taxon>
        <taxon>Maltschvirus maltsch</taxon>
    </lineage>
</organism>
<reference evidence="1" key="1">
    <citation type="submission" date="2020-05" db="EMBL/GenBank/DDBJ databases">
        <authorList>
            <person name="Chiriac C."/>
            <person name="Salcher M."/>
            <person name="Ghai R."/>
            <person name="Kavagutti S V."/>
        </authorList>
    </citation>
    <scope>NUCLEOTIDE SEQUENCE</scope>
</reference>
<protein>
    <submittedName>
        <fullName evidence="1">Uncharacterized protein</fullName>
    </submittedName>
</protein>
<name>A0A6J7WYN7_9CAUD</name>
<proteinExistence type="predicted"/>